<dbReference type="EMBL" id="NHTK01000815">
    <property type="protein sequence ID" value="PPR05321.1"/>
    <property type="molecule type" value="Genomic_DNA"/>
</dbReference>
<evidence type="ECO:0000313" key="4">
    <source>
        <dbReference type="EMBL" id="PPR05321.1"/>
    </source>
</evidence>
<keyword evidence="1" id="KW-0863">Zinc-finger</keyword>
<dbReference type="SUPFAM" id="SSF57716">
    <property type="entry name" value="Glucocorticoid receptor-like (DNA-binding domain)"/>
    <property type="match status" value="1"/>
</dbReference>
<keyword evidence="1" id="KW-0479">Metal-binding</keyword>
<dbReference type="SMART" id="SM00401">
    <property type="entry name" value="ZnF_GATA"/>
    <property type="match status" value="1"/>
</dbReference>
<feature type="domain" description="GATA-type" evidence="3">
    <location>
        <begin position="67"/>
        <end position="92"/>
    </location>
</feature>
<name>A0A409YQN6_9AGAR</name>
<proteinExistence type="predicted"/>
<dbReference type="CDD" id="cd00202">
    <property type="entry name" value="ZnF_GATA"/>
    <property type="match status" value="1"/>
</dbReference>
<gene>
    <name evidence="4" type="ORF">CVT24_008040</name>
</gene>
<dbReference type="AlphaFoldDB" id="A0A409YQN6"/>
<dbReference type="InParanoid" id="A0A409YQN6"/>
<dbReference type="Proteomes" id="UP000284842">
    <property type="component" value="Unassembled WGS sequence"/>
</dbReference>
<feature type="compositionally biased region" description="Polar residues" evidence="2">
    <location>
        <begin position="27"/>
        <end position="42"/>
    </location>
</feature>
<accession>A0A409YQN6</accession>
<dbReference type="GO" id="GO:0006355">
    <property type="term" value="P:regulation of DNA-templated transcription"/>
    <property type="evidence" value="ECO:0007669"/>
    <property type="project" value="InterPro"/>
</dbReference>
<organism evidence="4 5">
    <name type="scientific">Panaeolus cyanescens</name>
    <dbReference type="NCBI Taxonomy" id="181874"/>
    <lineage>
        <taxon>Eukaryota</taxon>
        <taxon>Fungi</taxon>
        <taxon>Dikarya</taxon>
        <taxon>Basidiomycota</taxon>
        <taxon>Agaricomycotina</taxon>
        <taxon>Agaricomycetes</taxon>
        <taxon>Agaricomycetidae</taxon>
        <taxon>Agaricales</taxon>
        <taxon>Agaricineae</taxon>
        <taxon>Galeropsidaceae</taxon>
        <taxon>Panaeolus</taxon>
    </lineage>
</organism>
<evidence type="ECO:0000256" key="2">
    <source>
        <dbReference type="SAM" id="MobiDB-lite"/>
    </source>
</evidence>
<comment type="caution">
    <text evidence="4">The sequence shown here is derived from an EMBL/GenBank/DDBJ whole genome shotgun (WGS) entry which is preliminary data.</text>
</comment>
<evidence type="ECO:0000256" key="1">
    <source>
        <dbReference type="PROSITE-ProRule" id="PRU00094"/>
    </source>
</evidence>
<dbReference type="PROSITE" id="PS00344">
    <property type="entry name" value="GATA_ZN_FINGER_1"/>
    <property type="match status" value="1"/>
</dbReference>
<dbReference type="Gene3D" id="3.30.50.10">
    <property type="entry name" value="Erythroid Transcription Factor GATA-1, subunit A"/>
    <property type="match status" value="1"/>
</dbReference>
<evidence type="ECO:0000313" key="5">
    <source>
        <dbReference type="Proteomes" id="UP000284842"/>
    </source>
</evidence>
<dbReference type="PRINTS" id="PR00619">
    <property type="entry name" value="GATAZNFINGER"/>
</dbReference>
<feature type="region of interest" description="Disordered" evidence="2">
    <location>
        <begin position="27"/>
        <end position="55"/>
    </location>
</feature>
<keyword evidence="1" id="KW-0862">Zinc</keyword>
<dbReference type="STRING" id="181874.A0A409YQN6"/>
<dbReference type="PROSITE" id="PS50114">
    <property type="entry name" value="GATA_ZN_FINGER_2"/>
    <property type="match status" value="1"/>
</dbReference>
<dbReference type="GO" id="GO:0043565">
    <property type="term" value="F:sequence-specific DNA binding"/>
    <property type="evidence" value="ECO:0007669"/>
    <property type="project" value="InterPro"/>
</dbReference>
<dbReference type="Pfam" id="PF00320">
    <property type="entry name" value="GATA"/>
    <property type="match status" value="1"/>
</dbReference>
<dbReference type="InterPro" id="IPR000679">
    <property type="entry name" value="Znf_GATA"/>
</dbReference>
<dbReference type="GO" id="GO:0008270">
    <property type="term" value="F:zinc ion binding"/>
    <property type="evidence" value="ECO:0007669"/>
    <property type="project" value="UniProtKB-KW"/>
</dbReference>
<evidence type="ECO:0000259" key="3">
    <source>
        <dbReference type="PROSITE" id="PS50114"/>
    </source>
</evidence>
<dbReference type="InterPro" id="IPR013088">
    <property type="entry name" value="Znf_NHR/GATA"/>
</dbReference>
<keyword evidence="5" id="KW-1185">Reference proteome</keyword>
<reference evidence="4 5" key="1">
    <citation type="journal article" date="2018" name="Evol. Lett.">
        <title>Horizontal gene cluster transfer increased hallucinogenic mushroom diversity.</title>
        <authorList>
            <person name="Reynolds H.T."/>
            <person name="Vijayakumar V."/>
            <person name="Gluck-Thaler E."/>
            <person name="Korotkin H.B."/>
            <person name="Matheny P.B."/>
            <person name="Slot J.C."/>
        </authorList>
    </citation>
    <scope>NUCLEOTIDE SEQUENCE [LARGE SCALE GENOMIC DNA]</scope>
    <source>
        <strain evidence="4 5">2629</strain>
    </source>
</reference>
<protein>
    <recommendedName>
        <fullName evidence="3">GATA-type domain-containing protein</fullName>
    </recommendedName>
</protein>
<dbReference type="OrthoDB" id="515401at2759"/>
<sequence>MSPVVLESPSLNHLNSPINNMARIQQQFNAPSEPNQNPNGETRQPGADEFNFNTPNTTVIAPNRPPCVNCGVTESPLWRRDPDGNTVCNACGKSTCLICYLESFSSFKFIPVCSTRVCKTRP</sequence>